<dbReference type="PANTHER" id="PTHR22069:SF0">
    <property type="entry name" value="RADIAL SPOKE HEAD PROTEIN 9 HOMOLOG"/>
    <property type="match status" value="1"/>
</dbReference>
<gene>
    <name evidence="11" type="ORF">ECRASSUSDP1_LOCUS17440</name>
</gene>
<dbReference type="InterPro" id="IPR006802">
    <property type="entry name" value="Radial_spoke"/>
</dbReference>
<dbReference type="GO" id="GO:0035082">
    <property type="term" value="P:axoneme assembly"/>
    <property type="evidence" value="ECO:0007669"/>
    <property type="project" value="InterPro"/>
</dbReference>
<keyword evidence="3" id="KW-0970">Cilium biogenesis/degradation</keyword>
<evidence type="ECO:0000313" key="12">
    <source>
        <dbReference type="Proteomes" id="UP001295684"/>
    </source>
</evidence>
<evidence type="ECO:0000256" key="6">
    <source>
        <dbReference type="ARBA" id="ARBA00023212"/>
    </source>
</evidence>
<keyword evidence="5" id="KW-0969">Cilium</keyword>
<reference evidence="11" key="1">
    <citation type="submission" date="2023-07" db="EMBL/GenBank/DDBJ databases">
        <authorList>
            <consortium name="AG Swart"/>
            <person name="Singh M."/>
            <person name="Singh A."/>
            <person name="Seah K."/>
            <person name="Emmerich C."/>
        </authorList>
    </citation>
    <scope>NUCLEOTIDE SEQUENCE</scope>
    <source>
        <strain evidence="11">DP1</strain>
    </source>
</reference>
<dbReference type="InterPro" id="IPR055316">
    <property type="entry name" value="RSP9"/>
</dbReference>
<evidence type="ECO:0000256" key="4">
    <source>
        <dbReference type="ARBA" id="ARBA00022846"/>
    </source>
</evidence>
<name>A0AAD2D0K7_EUPCR</name>
<keyword evidence="12" id="KW-1185">Reference proteome</keyword>
<evidence type="ECO:0000256" key="7">
    <source>
        <dbReference type="ARBA" id="ARBA00023273"/>
    </source>
</evidence>
<dbReference type="PANTHER" id="PTHR22069">
    <property type="entry name" value="MITOCHONDRIAL RIBOSOMAL PROTEIN S18"/>
    <property type="match status" value="1"/>
</dbReference>
<dbReference type="Pfam" id="PF04712">
    <property type="entry name" value="Radial_spoke"/>
    <property type="match status" value="1"/>
</dbReference>
<keyword evidence="6" id="KW-0206">Cytoskeleton</keyword>
<evidence type="ECO:0000256" key="2">
    <source>
        <dbReference type="ARBA" id="ARBA00022490"/>
    </source>
</evidence>
<comment type="subcellular location">
    <subcellularLocation>
        <location evidence="8">Cell projection</location>
        <location evidence="8">Kinocilium</location>
    </subcellularLocation>
    <subcellularLocation>
        <location evidence="1">Cytoplasm</location>
        <location evidence="1">Cytoskeleton</location>
        <location evidence="1">Flagellum axoneme</location>
    </subcellularLocation>
</comment>
<protein>
    <recommendedName>
        <fullName evidence="10">Radial spoke head protein 9 homolog</fullName>
    </recommendedName>
</protein>
<accession>A0AAD2D0K7</accession>
<dbReference type="AlphaFoldDB" id="A0AAD2D0K7"/>
<dbReference type="GO" id="GO:0044458">
    <property type="term" value="P:motile cilium assembly"/>
    <property type="evidence" value="ECO:0007669"/>
    <property type="project" value="TreeGrafter"/>
</dbReference>
<evidence type="ECO:0000256" key="10">
    <source>
        <dbReference type="ARBA" id="ARBA00041080"/>
    </source>
</evidence>
<proteinExistence type="inferred from homology"/>
<evidence type="ECO:0000256" key="3">
    <source>
        <dbReference type="ARBA" id="ARBA00022794"/>
    </source>
</evidence>
<keyword evidence="2" id="KW-0963">Cytoplasm</keyword>
<dbReference type="GO" id="GO:0060294">
    <property type="term" value="P:cilium movement involved in cell motility"/>
    <property type="evidence" value="ECO:0007669"/>
    <property type="project" value="InterPro"/>
</dbReference>
<comment type="caution">
    <text evidence="11">The sequence shown here is derived from an EMBL/GenBank/DDBJ whole genome shotgun (WGS) entry which is preliminary data.</text>
</comment>
<evidence type="ECO:0000256" key="9">
    <source>
        <dbReference type="ARBA" id="ARBA00038319"/>
    </source>
</evidence>
<sequence length="285" mass="32799">MDITEIDTNLKYFAYNGITLNIEEKSQMELALLKIENESLHDEVLFWGKINGTVKDYFIALGVNFNGEDKFPSKTFYWCSSTNWNFASMPAVCPKTAEVVCEFNGLFTGEHSKILKEGESEEGKESYTFENGTLVMTNKAKNVTELDRLAYVVCQIERQCHLVPEGSLKFTPLHEVRRNEAFVGLCKEDATNLAKYQHFRKVEFKEKVEQMERDDSVFKHDFLDCIDNDDIKGSWSLHLDTTGSVANIRNLLWPGFYAYHKVGTTLYSNFYFGDGRKNTDLPFML</sequence>
<keyword evidence="7" id="KW-0966">Cell projection</keyword>
<evidence type="ECO:0000256" key="1">
    <source>
        <dbReference type="ARBA" id="ARBA00004611"/>
    </source>
</evidence>
<dbReference type="EMBL" id="CAMPGE010017602">
    <property type="protein sequence ID" value="CAI2376071.1"/>
    <property type="molecule type" value="Genomic_DNA"/>
</dbReference>
<dbReference type="Proteomes" id="UP001295684">
    <property type="component" value="Unassembled WGS sequence"/>
</dbReference>
<comment type="similarity">
    <text evidence="9">Belongs to the flagellar radial spoke RSP9 family.</text>
</comment>
<keyword evidence="4" id="KW-0282">Flagellum</keyword>
<evidence type="ECO:0000313" key="11">
    <source>
        <dbReference type="EMBL" id="CAI2376071.1"/>
    </source>
</evidence>
<dbReference type="GO" id="GO:0001534">
    <property type="term" value="C:radial spoke"/>
    <property type="evidence" value="ECO:0007669"/>
    <property type="project" value="InterPro"/>
</dbReference>
<organism evidence="11 12">
    <name type="scientific">Euplotes crassus</name>
    <dbReference type="NCBI Taxonomy" id="5936"/>
    <lineage>
        <taxon>Eukaryota</taxon>
        <taxon>Sar</taxon>
        <taxon>Alveolata</taxon>
        <taxon>Ciliophora</taxon>
        <taxon>Intramacronucleata</taxon>
        <taxon>Spirotrichea</taxon>
        <taxon>Hypotrichia</taxon>
        <taxon>Euplotida</taxon>
        <taxon>Euplotidae</taxon>
        <taxon>Moneuplotes</taxon>
    </lineage>
</organism>
<evidence type="ECO:0000256" key="8">
    <source>
        <dbReference type="ARBA" id="ARBA00037822"/>
    </source>
</evidence>
<evidence type="ECO:0000256" key="5">
    <source>
        <dbReference type="ARBA" id="ARBA00023069"/>
    </source>
</evidence>